<dbReference type="GO" id="GO:0090589">
    <property type="term" value="F:protein-phosphocysteine-trehalose phosphotransferase system transporter activity"/>
    <property type="evidence" value="ECO:0007669"/>
    <property type="project" value="TreeGrafter"/>
</dbReference>
<dbReference type="GO" id="GO:0015771">
    <property type="term" value="P:trehalose transport"/>
    <property type="evidence" value="ECO:0007669"/>
    <property type="project" value="TreeGrafter"/>
</dbReference>
<keyword evidence="7 9" id="KW-1133">Transmembrane helix</keyword>
<dbReference type="PROSITE" id="PS51103">
    <property type="entry name" value="PTS_EIIC_TYPE_1"/>
    <property type="match status" value="1"/>
</dbReference>
<evidence type="ECO:0000256" key="9">
    <source>
        <dbReference type="SAM" id="Phobius"/>
    </source>
</evidence>
<keyword evidence="3" id="KW-1003">Cell membrane</keyword>
<evidence type="ECO:0000256" key="4">
    <source>
        <dbReference type="ARBA" id="ARBA00022597"/>
    </source>
</evidence>
<comment type="subcellular location">
    <subcellularLocation>
        <location evidence="1">Cell membrane</location>
        <topology evidence="1">Multi-pass membrane protein</topology>
    </subcellularLocation>
</comment>
<feature type="domain" description="PTS EIIC type-1" evidence="10">
    <location>
        <begin position="17"/>
        <end position="363"/>
    </location>
</feature>
<dbReference type="Proteomes" id="UP000051835">
    <property type="component" value="Unassembled WGS sequence"/>
</dbReference>
<keyword evidence="4" id="KW-0762">Sugar transport</keyword>
<feature type="transmembrane region" description="Helical" evidence="9">
    <location>
        <begin position="195"/>
        <end position="221"/>
    </location>
</feature>
<accession>A0A0R1QVS3</accession>
<evidence type="ECO:0000256" key="2">
    <source>
        <dbReference type="ARBA" id="ARBA00022448"/>
    </source>
</evidence>
<feature type="transmembrane region" description="Helical" evidence="9">
    <location>
        <begin position="125"/>
        <end position="142"/>
    </location>
</feature>
<feature type="transmembrane region" description="Helical" evidence="9">
    <location>
        <begin position="334"/>
        <end position="355"/>
    </location>
</feature>
<keyword evidence="2" id="KW-0813">Transport</keyword>
<feature type="transmembrane region" description="Helical" evidence="9">
    <location>
        <begin position="154"/>
        <end position="175"/>
    </location>
</feature>
<comment type="caution">
    <text evidence="11">The sequence shown here is derived from an EMBL/GenBank/DDBJ whole genome shotgun (WGS) entry which is preliminary data.</text>
</comment>
<evidence type="ECO:0000256" key="8">
    <source>
        <dbReference type="ARBA" id="ARBA00023136"/>
    </source>
</evidence>
<dbReference type="AlphaFoldDB" id="A0A0R1QVS3"/>
<protein>
    <submittedName>
        <fullName evidence="11">Beta-glucosides PTS, EIIBCA</fullName>
    </submittedName>
</protein>
<dbReference type="PATRIC" id="fig|1423805.4.peg.594"/>
<sequence>MIMDVATKHPLFEKGIQFIAAIFGPVVNVLCAVGLLKGALTICTTLHWLAPSNSTYQVLWLLSNVFFSFLPIFLAFTSAQVLRTNPFTAVLIAAFLVQPQLTTLLTHQATLFGVTLPNTRYDSTVLPIIFAVILLHFVESALKRYLPEVIQSMFVPLLSLLIVLPVTLFLLGPIGNLLAKGVTLGYNNTMAISPIIAMAILSGLFPAFIMVEISTALAPVVINNIAVKGDDTILISLGICLFSLAGMSLAVYLQAQPGSKTRAAALSGIVTALLGVGEPAVFGVGLNHRRQFAGSMLAAAIGGLIVGAFQTKVTAFIIPSIVTIPAYIGQPGYLGILIGAPVAFFLSLAFNSLAIQPVSHVSA</sequence>
<evidence type="ECO:0000313" key="12">
    <source>
        <dbReference type="Proteomes" id="UP000051835"/>
    </source>
</evidence>
<dbReference type="InterPro" id="IPR003352">
    <property type="entry name" value="PTS_EIIC"/>
</dbReference>
<feature type="transmembrane region" description="Helical" evidence="9">
    <location>
        <begin position="18"/>
        <end position="36"/>
    </location>
</feature>
<evidence type="ECO:0000256" key="6">
    <source>
        <dbReference type="ARBA" id="ARBA00022692"/>
    </source>
</evidence>
<dbReference type="GO" id="GO:0009401">
    <property type="term" value="P:phosphoenolpyruvate-dependent sugar phosphotransferase system"/>
    <property type="evidence" value="ECO:0007669"/>
    <property type="project" value="UniProtKB-KW"/>
</dbReference>
<feature type="transmembrane region" description="Helical" evidence="9">
    <location>
        <begin position="265"/>
        <end position="286"/>
    </location>
</feature>
<feature type="transmembrane region" description="Helical" evidence="9">
    <location>
        <begin position="233"/>
        <end position="253"/>
    </location>
</feature>
<keyword evidence="5" id="KW-0598">Phosphotransferase system</keyword>
<gene>
    <name evidence="11" type="ORF">FD37_GL000582</name>
</gene>
<keyword evidence="6 9" id="KW-0812">Transmembrane</keyword>
<dbReference type="Pfam" id="PF02378">
    <property type="entry name" value="PTS_EIIC"/>
    <property type="match status" value="1"/>
</dbReference>
<keyword evidence="8 9" id="KW-0472">Membrane</keyword>
<dbReference type="GO" id="GO:0005886">
    <property type="term" value="C:plasma membrane"/>
    <property type="evidence" value="ECO:0007669"/>
    <property type="project" value="UniProtKB-SubCell"/>
</dbReference>
<name>A0A0R1QVS3_9LACO</name>
<feature type="transmembrane region" description="Helical" evidence="9">
    <location>
        <begin position="87"/>
        <end position="105"/>
    </location>
</feature>
<evidence type="ECO:0000313" key="11">
    <source>
        <dbReference type="EMBL" id="KRL46357.1"/>
    </source>
</evidence>
<dbReference type="EMBL" id="AZFC01000036">
    <property type="protein sequence ID" value="KRL46357.1"/>
    <property type="molecule type" value="Genomic_DNA"/>
</dbReference>
<evidence type="ECO:0000256" key="7">
    <source>
        <dbReference type="ARBA" id="ARBA00022989"/>
    </source>
</evidence>
<dbReference type="PANTHER" id="PTHR30175">
    <property type="entry name" value="PHOSPHOTRANSFERASE SYSTEM TRANSPORT PROTEIN"/>
    <property type="match status" value="1"/>
</dbReference>
<evidence type="ECO:0000256" key="1">
    <source>
        <dbReference type="ARBA" id="ARBA00004651"/>
    </source>
</evidence>
<proteinExistence type="predicted"/>
<dbReference type="PANTHER" id="PTHR30175:SF1">
    <property type="entry name" value="PTS SYSTEM ARBUTIN-, CELLOBIOSE-, AND SALICIN-SPECIFIC EIIBC COMPONENT-RELATED"/>
    <property type="match status" value="1"/>
</dbReference>
<evidence type="ECO:0000256" key="3">
    <source>
        <dbReference type="ARBA" id="ARBA00022475"/>
    </source>
</evidence>
<reference evidence="11 12" key="1">
    <citation type="journal article" date="2015" name="Genome Announc.">
        <title>Expanding the biotechnology potential of lactobacilli through comparative genomics of 213 strains and associated genera.</title>
        <authorList>
            <person name="Sun Z."/>
            <person name="Harris H.M."/>
            <person name="McCann A."/>
            <person name="Guo C."/>
            <person name="Argimon S."/>
            <person name="Zhang W."/>
            <person name="Yang X."/>
            <person name="Jeffery I.B."/>
            <person name="Cooney J.C."/>
            <person name="Kagawa T.F."/>
            <person name="Liu W."/>
            <person name="Song Y."/>
            <person name="Salvetti E."/>
            <person name="Wrobel A."/>
            <person name="Rasinkangas P."/>
            <person name="Parkhill J."/>
            <person name="Rea M.C."/>
            <person name="O'Sullivan O."/>
            <person name="Ritari J."/>
            <person name="Douillard F.P."/>
            <person name="Paul Ross R."/>
            <person name="Yang R."/>
            <person name="Briner A.E."/>
            <person name="Felis G.E."/>
            <person name="de Vos W.M."/>
            <person name="Barrangou R."/>
            <person name="Klaenhammer T.R."/>
            <person name="Caufield P.W."/>
            <person name="Cui Y."/>
            <person name="Zhang H."/>
            <person name="O'Toole P.W."/>
        </authorList>
    </citation>
    <scope>NUCLEOTIDE SEQUENCE [LARGE SCALE GENOMIC DNA]</scope>
    <source>
        <strain evidence="11 12">DSM 15429</strain>
    </source>
</reference>
<feature type="transmembrane region" description="Helical" evidence="9">
    <location>
        <begin position="56"/>
        <end position="75"/>
    </location>
</feature>
<evidence type="ECO:0000256" key="5">
    <source>
        <dbReference type="ARBA" id="ARBA00022683"/>
    </source>
</evidence>
<dbReference type="InterPro" id="IPR050558">
    <property type="entry name" value="PTS_Sugar-Specific_Components"/>
</dbReference>
<organism evidence="11 12">
    <name type="scientific">Levilactobacillus spicheri DSM 15429</name>
    <dbReference type="NCBI Taxonomy" id="1423805"/>
    <lineage>
        <taxon>Bacteria</taxon>
        <taxon>Bacillati</taxon>
        <taxon>Bacillota</taxon>
        <taxon>Bacilli</taxon>
        <taxon>Lactobacillales</taxon>
        <taxon>Lactobacillaceae</taxon>
        <taxon>Levilactobacillus</taxon>
    </lineage>
</organism>
<feature type="transmembrane region" description="Helical" evidence="9">
    <location>
        <begin position="298"/>
        <end position="328"/>
    </location>
</feature>
<dbReference type="GO" id="GO:0008982">
    <property type="term" value="F:protein-N(PI)-phosphohistidine-sugar phosphotransferase activity"/>
    <property type="evidence" value="ECO:0007669"/>
    <property type="project" value="InterPro"/>
</dbReference>
<evidence type="ECO:0000259" key="10">
    <source>
        <dbReference type="PROSITE" id="PS51103"/>
    </source>
</evidence>
<dbReference type="InterPro" id="IPR013013">
    <property type="entry name" value="PTS_EIIC_1"/>
</dbReference>